<sequence length="261" mass="29748">MWLGGHVEEAHWAWKPKNRRIPTTSGEHEFPEWIRASPRPDHDCLSLYRDTENKPLFLDRKSSRLFMASTFLVSLLSKVQVSAAYVTMRAVRNIQRNVLLRLSGAYRTVAMDVLCLALGIWPLDLLSSSSQGRDHGPYPESLWRMGLVESEACECGEVGTPEHVVLECARTAEIGRPNQQEVQGRLVGGVLTEPTKWRLLDRLAAEATERAKTEYRRVLRERRRLRQRDNRRRVRPVTVTVMGTVTGKVIGLRVGRGRTVV</sequence>
<gene>
    <name evidence="1" type="ORF">TDIB3V08_LOCUS11515</name>
</gene>
<proteinExistence type="predicted"/>
<dbReference type="EMBL" id="OA574889">
    <property type="protein sequence ID" value="CAD7205363.1"/>
    <property type="molecule type" value="Genomic_DNA"/>
</dbReference>
<accession>A0A7R8VV82</accession>
<organism evidence="1">
    <name type="scientific">Timema douglasi</name>
    <name type="common">Walking stick</name>
    <dbReference type="NCBI Taxonomy" id="61478"/>
    <lineage>
        <taxon>Eukaryota</taxon>
        <taxon>Metazoa</taxon>
        <taxon>Ecdysozoa</taxon>
        <taxon>Arthropoda</taxon>
        <taxon>Hexapoda</taxon>
        <taxon>Insecta</taxon>
        <taxon>Pterygota</taxon>
        <taxon>Neoptera</taxon>
        <taxon>Polyneoptera</taxon>
        <taxon>Phasmatodea</taxon>
        <taxon>Timematodea</taxon>
        <taxon>Timematoidea</taxon>
        <taxon>Timematidae</taxon>
        <taxon>Timema</taxon>
    </lineage>
</organism>
<dbReference type="AlphaFoldDB" id="A0A7R8VV82"/>
<name>A0A7R8VV82_TIMDO</name>
<protein>
    <recommendedName>
        <fullName evidence="2">Reverse transcriptase</fullName>
    </recommendedName>
</protein>
<reference evidence="1" key="1">
    <citation type="submission" date="2020-11" db="EMBL/GenBank/DDBJ databases">
        <authorList>
            <person name="Tran Van P."/>
        </authorList>
    </citation>
    <scope>NUCLEOTIDE SEQUENCE</scope>
</reference>
<evidence type="ECO:0008006" key="2">
    <source>
        <dbReference type="Google" id="ProtNLM"/>
    </source>
</evidence>
<evidence type="ECO:0000313" key="1">
    <source>
        <dbReference type="EMBL" id="CAD7205363.1"/>
    </source>
</evidence>